<evidence type="ECO:0008006" key="3">
    <source>
        <dbReference type="Google" id="ProtNLM"/>
    </source>
</evidence>
<dbReference type="RefSeq" id="WP_309863679.1">
    <property type="nucleotide sequence ID" value="NZ_JAVDQG010000002.1"/>
</dbReference>
<reference evidence="1 2" key="1">
    <citation type="submission" date="2023-07" db="EMBL/GenBank/DDBJ databases">
        <title>Genomic Encyclopedia of Type Strains, Phase IV (KMG-IV): sequencing the most valuable type-strain genomes for metagenomic binning, comparative biology and taxonomic classification.</title>
        <authorList>
            <person name="Goeker M."/>
        </authorList>
    </citation>
    <scope>NUCLEOTIDE SEQUENCE [LARGE SCALE GENOMIC DNA]</scope>
    <source>
        <strain evidence="1 2">DSM 45903</strain>
    </source>
</reference>
<sequence length="282" mass="32778">MAHIKPKAIIILGMHRSGTSTITRAINILGADIGNRSELLPPGKSNPKGFWEHLGILRVHQRILRSFSRGWASPSPMPPRWWEDTRIRPLTAELTNLVKRNFSKKPLWVFKDPRTCLLIPLWKNILKRCNMDPCYLIIVRNPLDVAASLKKRNNISLQRSLDLWSLYTLSALKETENAKRVIVRYDRFLNHWKTSLKKAAKELEIPWPKNHSKLRRSMNNFIEPGLQHNKSSFQKLKAKGIPPFVIDTYRLCLEGEKSPELLKSPRFSTRVKELYSQFLKSK</sequence>
<evidence type="ECO:0000313" key="1">
    <source>
        <dbReference type="EMBL" id="MDR6225276.1"/>
    </source>
</evidence>
<evidence type="ECO:0000313" key="2">
    <source>
        <dbReference type="Proteomes" id="UP001185012"/>
    </source>
</evidence>
<dbReference type="Gene3D" id="3.40.50.300">
    <property type="entry name" value="P-loop containing nucleotide triphosphate hydrolases"/>
    <property type="match status" value="1"/>
</dbReference>
<name>A0ABU1IKR2_9BACL</name>
<dbReference type="EMBL" id="JAVDQG010000002">
    <property type="protein sequence ID" value="MDR6225276.1"/>
    <property type="molecule type" value="Genomic_DNA"/>
</dbReference>
<dbReference type="InterPro" id="IPR027417">
    <property type="entry name" value="P-loop_NTPase"/>
</dbReference>
<gene>
    <name evidence="1" type="ORF">JOE21_001267</name>
</gene>
<protein>
    <recommendedName>
        <fullName evidence="3">Sulfotransferase</fullName>
    </recommendedName>
</protein>
<dbReference type="SUPFAM" id="SSF52540">
    <property type="entry name" value="P-loop containing nucleoside triphosphate hydrolases"/>
    <property type="match status" value="1"/>
</dbReference>
<dbReference type="Proteomes" id="UP001185012">
    <property type="component" value="Unassembled WGS sequence"/>
</dbReference>
<dbReference type="PIRSF" id="PIRSF029407">
    <property type="entry name" value="UCP029407"/>
    <property type="match status" value="1"/>
</dbReference>
<accession>A0ABU1IKR2</accession>
<proteinExistence type="predicted"/>
<keyword evidence="2" id="KW-1185">Reference proteome</keyword>
<comment type="caution">
    <text evidence="1">The sequence shown here is derived from an EMBL/GenBank/DDBJ whole genome shotgun (WGS) entry which is preliminary data.</text>
</comment>
<dbReference type="InterPro" id="IPR014556">
    <property type="entry name" value="UCP029407"/>
</dbReference>
<organism evidence="1 2">
    <name type="scientific">Desmospora profundinema</name>
    <dbReference type="NCBI Taxonomy" id="1571184"/>
    <lineage>
        <taxon>Bacteria</taxon>
        <taxon>Bacillati</taxon>
        <taxon>Bacillota</taxon>
        <taxon>Bacilli</taxon>
        <taxon>Bacillales</taxon>
        <taxon>Thermoactinomycetaceae</taxon>
        <taxon>Desmospora</taxon>
    </lineage>
</organism>